<keyword evidence="9 13" id="KW-0675">Receptor</keyword>
<feature type="transmembrane region" description="Helical" evidence="14">
    <location>
        <begin position="47"/>
        <end position="70"/>
    </location>
</feature>
<dbReference type="KEGG" id="ocu:100347787"/>
<evidence type="ECO:0000256" key="13">
    <source>
        <dbReference type="RuleBase" id="RU004424"/>
    </source>
</evidence>
<dbReference type="Pfam" id="PF05296">
    <property type="entry name" value="TAS2R"/>
    <property type="match status" value="1"/>
</dbReference>
<evidence type="ECO:0000256" key="11">
    <source>
        <dbReference type="ARBA" id="ARBA00023224"/>
    </source>
</evidence>
<keyword evidence="11 13" id="KW-0807">Transducer</keyword>
<evidence type="ECO:0000256" key="7">
    <source>
        <dbReference type="ARBA" id="ARBA00023040"/>
    </source>
</evidence>
<gene>
    <name evidence="15" type="primary">LOC100347787</name>
</gene>
<dbReference type="Ensembl" id="ENSOCUT00000051403.1">
    <property type="protein sequence ID" value="ENSOCUP00000043601.1"/>
    <property type="gene ID" value="ENSOCUG00000034153.1"/>
</dbReference>
<dbReference type="GeneTree" id="ENSGT01150000286975"/>
<evidence type="ECO:0000256" key="8">
    <source>
        <dbReference type="ARBA" id="ARBA00023136"/>
    </source>
</evidence>
<dbReference type="InterPro" id="IPR007960">
    <property type="entry name" value="TAS2R"/>
</dbReference>
<dbReference type="AlphaFoldDB" id="A0A5F9DE51"/>
<comment type="similarity">
    <text evidence="2 12">Belongs to the G-protein coupled receptor T2R family.</text>
</comment>
<proteinExistence type="inferred from homology"/>
<dbReference type="PANTHER" id="PTHR11394:SF27">
    <property type="entry name" value="TASTE RECEPTOR TYPE 2 MEMBER 20"/>
    <property type="match status" value="1"/>
</dbReference>
<dbReference type="GO" id="GO:0033038">
    <property type="term" value="F:bitter taste receptor activity"/>
    <property type="evidence" value="ECO:0007669"/>
    <property type="project" value="InterPro"/>
</dbReference>
<keyword evidence="10" id="KW-0325">Glycoprotein</keyword>
<dbReference type="SUPFAM" id="SSF81321">
    <property type="entry name" value="Family A G protein-coupled receptor-like"/>
    <property type="match status" value="1"/>
</dbReference>
<keyword evidence="16" id="KW-1185">Reference proteome</keyword>
<feature type="transmembrane region" description="Helical" evidence="14">
    <location>
        <begin position="230"/>
        <end position="250"/>
    </location>
</feature>
<dbReference type="FunFam" id="1.20.1070.10:FF:000042">
    <property type="entry name" value="Taste receptor type 2 member 7"/>
    <property type="match status" value="1"/>
</dbReference>
<feature type="transmembrane region" description="Helical" evidence="14">
    <location>
        <begin position="262"/>
        <end position="281"/>
    </location>
</feature>
<keyword evidence="8 13" id="KW-0472">Membrane</keyword>
<comment type="subcellular location">
    <subcellularLocation>
        <location evidence="1 13">Membrane</location>
        <topology evidence="1 13">Multi-pass membrane protein</topology>
    </subcellularLocation>
</comment>
<sequence>MRNLFVCILYILMTVEFFLGNFANIFIALVNFIDWVKRQKLSSADRILTALTISRIALLWVTFMFLYSSMLNTTSYNVQVRIIFNITGVVCNHFSTWFATLLSIFYLLKIANFHNFIFLHLKKNINLVISVVLLGSSVFLFYYLAVMSVEEIMWVNECERNVTQKTNLTGILHLSNMAVLTMLNLTPFTTSLLCFLLLICSQSKHVRKMQLHGKGPQDLSTKAHIRALQLIFSFLLLFSIYTVSIIASVWRFNELQNKPLLFLWQVCALIYPSSHSFLLIWGNKKLTQTFLSMLRQVKRKWNPLTL</sequence>
<dbReference type="Gene3D" id="1.20.1070.10">
    <property type="entry name" value="Rhodopsin 7-helix transmembrane proteins"/>
    <property type="match status" value="1"/>
</dbReference>
<evidence type="ECO:0000256" key="14">
    <source>
        <dbReference type="SAM" id="Phobius"/>
    </source>
</evidence>
<evidence type="ECO:0000256" key="1">
    <source>
        <dbReference type="ARBA" id="ARBA00004141"/>
    </source>
</evidence>
<keyword evidence="4 13" id="KW-0716">Sensory transduction</keyword>
<evidence type="ECO:0000256" key="4">
    <source>
        <dbReference type="ARBA" id="ARBA00022606"/>
    </source>
</evidence>
<reference evidence="15" key="3">
    <citation type="submission" date="2025-09" db="UniProtKB">
        <authorList>
            <consortium name="Ensembl"/>
        </authorList>
    </citation>
    <scope>IDENTIFICATION</scope>
    <source>
        <strain evidence="15">Thorbecke</strain>
    </source>
</reference>
<evidence type="ECO:0000256" key="9">
    <source>
        <dbReference type="ARBA" id="ARBA00023170"/>
    </source>
</evidence>
<dbReference type="OrthoDB" id="8876749at2759"/>
<dbReference type="CDD" id="cd15027">
    <property type="entry name" value="7tm_TAS2R43-like"/>
    <property type="match status" value="1"/>
</dbReference>
<reference evidence="15 16" key="1">
    <citation type="journal article" date="2011" name="Nature">
        <title>A high-resolution map of human evolutionary constraint using 29 mammals.</title>
        <authorList>
            <person name="Lindblad-Toh K."/>
            <person name="Garber M."/>
            <person name="Zuk O."/>
            <person name="Lin M.F."/>
            <person name="Parker B.J."/>
            <person name="Washietl S."/>
            <person name="Kheradpour P."/>
            <person name="Ernst J."/>
            <person name="Jordan G."/>
            <person name="Mauceli E."/>
            <person name="Ward L.D."/>
            <person name="Lowe C.B."/>
            <person name="Holloway A.K."/>
            <person name="Clamp M."/>
            <person name="Gnerre S."/>
            <person name="Alfoldi J."/>
            <person name="Beal K."/>
            <person name="Chang J."/>
            <person name="Clawson H."/>
            <person name="Cuff J."/>
            <person name="Di Palma F."/>
            <person name="Fitzgerald S."/>
            <person name="Flicek P."/>
            <person name="Guttman M."/>
            <person name="Hubisz M.J."/>
            <person name="Jaffe D.B."/>
            <person name="Jungreis I."/>
            <person name="Kent W.J."/>
            <person name="Kostka D."/>
            <person name="Lara M."/>
            <person name="Martins A.L."/>
            <person name="Massingham T."/>
            <person name="Moltke I."/>
            <person name="Raney B.J."/>
            <person name="Rasmussen M.D."/>
            <person name="Robinson J."/>
            <person name="Stark A."/>
            <person name="Vilella A.J."/>
            <person name="Wen J."/>
            <person name="Xie X."/>
            <person name="Zody M.C."/>
            <person name="Baldwin J."/>
            <person name="Bloom T."/>
            <person name="Chin C.W."/>
            <person name="Heiman D."/>
            <person name="Nicol R."/>
            <person name="Nusbaum C."/>
            <person name="Young S."/>
            <person name="Wilkinson J."/>
            <person name="Worley K.C."/>
            <person name="Kovar C.L."/>
            <person name="Muzny D.M."/>
            <person name="Gibbs R.A."/>
            <person name="Cree A."/>
            <person name="Dihn H.H."/>
            <person name="Fowler G."/>
            <person name="Jhangiani S."/>
            <person name="Joshi V."/>
            <person name="Lee S."/>
            <person name="Lewis L.R."/>
            <person name="Nazareth L.V."/>
            <person name="Okwuonu G."/>
            <person name="Santibanez J."/>
            <person name="Warren W.C."/>
            <person name="Mardis E.R."/>
            <person name="Weinstock G.M."/>
            <person name="Wilson R.K."/>
            <person name="Delehaunty K."/>
            <person name="Dooling D."/>
            <person name="Fronik C."/>
            <person name="Fulton L."/>
            <person name="Fulton B."/>
            <person name="Graves T."/>
            <person name="Minx P."/>
            <person name="Sodergren E."/>
            <person name="Birney E."/>
            <person name="Margulies E.H."/>
            <person name="Herrero J."/>
            <person name="Green E.D."/>
            <person name="Haussler D."/>
            <person name="Siepel A."/>
            <person name="Goldman N."/>
            <person name="Pollard K.S."/>
            <person name="Pedersen J.S."/>
            <person name="Lander E.S."/>
            <person name="Kellis M."/>
        </authorList>
    </citation>
    <scope>NUCLEOTIDE SEQUENCE [LARGE SCALE GENOMIC DNA]</scope>
    <source>
        <strain evidence="16">Thorbecke</strain>
    </source>
</reference>
<evidence type="ECO:0000313" key="16">
    <source>
        <dbReference type="Proteomes" id="UP000001811"/>
    </source>
</evidence>
<accession>A0A5F9DE51</accession>
<reference evidence="15" key="2">
    <citation type="submission" date="2025-08" db="UniProtKB">
        <authorList>
            <consortium name="Ensembl"/>
        </authorList>
    </citation>
    <scope>IDENTIFICATION</scope>
    <source>
        <strain evidence="15">Thorbecke</strain>
    </source>
</reference>
<dbReference type="Proteomes" id="UP000001811">
    <property type="component" value="Unplaced"/>
</dbReference>
<feature type="transmembrane region" description="Helical" evidence="14">
    <location>
        <begin position="82"/>
        <end position="107"/>
    </location>
</feature>
<dbReference type="GO" id="GO:0016020">
    <property type="term" value="C:membrane"/>
    <property type="evidence" value="ECO:0007669"/>
    <property type="project" value="UniProtKB-SubCell"/>
</dbReference>
<evidence type="ECO:0000256" key="3">
    <source>
        <dbReference type="ARBA" id="ARBA00022480"/>
    </source>
</evidence>
<organism evidence="15 16">
    <name type="scientific">Oryctolagus cuniculus</name>
    <name type="common">Rabbit</name>
    <dbReference type="NCBI Taxonomy" id="9986"/>
    <lineage>
        <taxon>Eukaryota</taxon>
        <taxon>Metazoa</taxon>
        <taxon>Chordata</taxon>
        <taxon>Craniata</taxon>
        <taxon>Vertebrata</taxon>
        <taxon>Euteleostomi</taxon>
        <taxon>Mammalia</taxon>
        <taxon>Eutheria</taxon>
        <taxon>Euarchontoglires</taxon>
        <taxon>Glires</taxon>
        <taxon>Lagomorpha</taxon>
        <taxon>Leporidae</taxon>
        <taxon>Oryctolagus</taxon>
    </lineage>
</organism>
<feature type="transmembrane region" description="Helical" evidence="14">
    <location>
        <begin position="6"/>
        <end position="35"/>
    </location>
</feature>
<dbReference type="GO" id="GO:0004930">
    <property type="term" value="F:G protein-coupled receptor activity"/>
    <property type="evidence" value="ECO:0007669"/>
    <property type="project" value="UniProtKB-KW"/>
</dbReference>
<protein>
    <recommendedName>
        <fullName evidence="13">Taste receptor type 2</fullName>
    </recommendedName>
</protein>
<evidence type="ECO:0000313" key="15">
    <source>
        <dbReference type="Ensembl" id="ENSOCUP00000043601.1"/>
    </source>
</evidence>
<feature type="transmembrane region" description="Helical" evidence="14">
    <location>
        <begin position="127"/>
        <end position="145"/>
    </location>
</feature>
<name>A0A5F9DE51_RABIT</name>
<evidence type="ECO:0000256" key="10">
    <source>
        <dbReference type="ARBA" id="ARBA00023180"/>
    </source>
</evidence>
<evidence type="ECO:0000256" key="12">
    <source>
        <dbReference type="RuleBase" id="RU004423"/>
    </source>
</evidence>
<evidence type="ECO:0000256" key="5">
    <source>
        <dbReference type="ARBA" id="ARBA00022692"/>
    </source>
</evidence>
<keyword evidence="5 13" id="KW-0812">Transmembrane</keyword>
<dbReference type="InParanoid" id="A0A5F9DE51"/>
<keyword evidence="6 14" id="KW-1133">Transmembrane helix</keyword>
<dbReference type="PANTHER" id="PTHR11394">
    <property type="entry name" value="TASTE RECEPTOR TYPE 2"/>
    <property type="match status" value="1"/>
</dbReference>
<evidence type="ECO:0000256" key="2">
    <source>
        <dbReference type="ARBA" id="ARBA00007376"/>
    </source>
</evidence>
<evidence type="ECO:0000256" key="6">
    <source>
        <dbReference type="ARBA" id="ARBA00022989"/>
    </source>
</evidence>
<feature type="transmembrane region" description="Helical" evidence="14">
    <location>
        <begin position="177"/>
        <end position="200"/>
    </location>
</feature>
<keyword evidence="7 13" id="KW-0297">G-protein coupled receptor</keyword>
<keyword evidence="3 13" id="KW-0919">Taste</keyword>